<comment type="caution">
    <text evidence="2">The sequence shown here is derived from an EMBL/GenBank/DDBJ whole genome shotgun (WGS) entry which is preliminary data.</text>
</comment>
<gene>
    <name evidence="2" type="ORF">EKO04_001910</name>
</gene>
<evidence type="ECO:0000256" key="1">
    <source>
        <dbReference type="SAM" id="SignalP"/>
    </source>
</evidence>
<reference evidence="2" key="1">
    <citation type="submission" date="2018-12" db="EMBL/GenBank/DDBJ databases">
        <authorList>
            <person name="Syme R.A."/>
            <person name="Farfan-Caceres L."/>
            <person name="Lichtenzveig J."/>
        </authorList>
    </citation>
    <scope>NUCLEOTIDE SEQUENCE</scope>
    <source>
        <strain evidence="2">Al4</strain>
    </source>
</reference>
<organism evidence="2 3">
    <name type="scientific">Ascochyta lentis</name>
    <dbReference type="NCBI Taxonomy" id="205686"/>
    <lineage>
        <taxon>Eukaryota</taxon>
        <taxon>Fungi</taxon>
        <taxon>Dikarya</taxon>
        <taxon>Ascomycota</taxon>
        <taxon>Pezizomycotina</taxon>
        <taxon>Dothideomycetes</taxon>
        <taxon>Pleosporomycetidae</taxon>
        <taxon>Pleosporales</taxon>
        <taxon>Pleosporineae</taxon>
        <taxon>Didymellaceae</taxon>
        <taxon>Ascochyta</taxon>
    </lineage>
</organism>
<protein>
    <submittedName>
        <fullName evidence="2">Uncharacterized protein</fullName>
    </submittedName>
</protein>
<keyword evidence="1" id="KW-0732">Signal</keyword>
<keyword evidence="3" id="KW-1185">Reference proteome</keyword>
<accession>A0A8H7JDA8</accession>
<evidence type="ECO:0000313" key="2">
    <source>
        <dbReference type="EMBL" id="KAF9700331.1"/>
    </source>
</evidence>
<dbReference type="AlphaFoldDB" id="A0A8H7JDA8"/>
<proteinExistence type="predicted"/>
<feature type="chain" id="PRO_5034537574" evidence="1">
    <location>
        <begin position="17"/>
        <end position="229"/>
    </location>
</feature>
<feature type="signal peptide" evidence="1">
    <location>
        <begin position="1"/>
        <end position="16"/>
    </location>
</feature>
<name>A0A8H7JDA8_9PLEO</name>
<evidence type="ECO:0000313" key="3">
    <source>
        <dbReference type="Proteomes" id="UP000651452"/>
    </source>
</evidence>
<sequence length="229" mass="23353">MLFSTLALATLASANALTLTERQLVPTYPFTQILPVPGWNSTTDGFNSLGNLYTSSAAQLSSQAAAIAQKTIALNGSGGIQYNYDVKASLASSLAIVNNLFWQTAYQSEQRVCAIVTSINQQNVDNVNAGLRAGITAEVQAIVAITVSLTNLIAAIRAQLTAFTDAERAVITVLIQAIVAAASASLGPAAALSAGLAATGVSGVAEAVGGLQVAVTQLQALATINWSTG</sequence>
<reference evidence="2" key="2">
    <citation type="submission" date="2020-09" db="EMBL/GenBank/DDBJ databases">
        <title>Reference genome assembly for Australian Ascochyta lentis isolate Al4.</title>
        <authorList>
            <person name="Lee R.C."/>
            <person name="Farfan-Caceres L.M."/>
            <person name="Debler J.W."/>
            <person name="Williams A.H."/>
            <person name="Henares B.M."/>
        </authorList>
    </citation>
    <scope>NUCLEOTIDE SEQUENCE</scope>
    <source>
        <strain evidence="2">Al4</strain>
    </source>
</reference>
<dbReference type="EMBL" id="RZGK01000003">
    <property type="protein sequence ID" value="KAF9700331.1"/>
    <property type="molecule type" value="Genomic_DNA"/>
</dbReference>
<dbReference type="Proteomes" id="UP000651452">
    <property type="component" value="Unassembled WGS sequence"/>
</dbReference>
<dbReference type="OrthoDB" id="3800563at2759"/>